<sequence>MKTIYLVRHGRTLFNELNKVQGCSDSPLTETGERRAAELGAVFKKEGITFDAAFTSDLGRARQTAKIVLSHSASPDAPLVETADLREVSFGMFEGGPNDLMWRRASEAMENLVITGDSPDELKIQGLDALKKLDTVGLAENYDDVGNRINRVLDLFAGSEESSLLAVSHGLFINCLIYSLSNRESHVSYIPNTSVTKLVYDNGTFTISYIGQIENL</sequence>
<dbReference type="InterPro" id="IPR029033">
    <property type="entry name" value="His_PPase_superfam"/>
</dbReference>
<dbReference type="GO" id="GO:0004331">
    <property type="term" value="F:fructose-2,6-bisphosphate 2-phosphatase activity"/>
    <property type="evidence" value="ECO:0007669"/>
    <property type="project" value="TreeGrafter"/>
</dbReference>
<evidence type="ECO:0000313" key="5">
    <source>
        <dbReference type="Proteomes" id="UP000654670"/>
    </source>
</evidence>
<feature type="active site" description="Tele-phosphohistidine intermediate" evidence="2">
    <location>
        <position position="9"/>
    </location>
</feature>
<keyword evidence="5" id="KW-1185">Reference proteome</keyword>
<name>A0A917RZD5_9BACL</name>
<dbReference type="RefSeq" id="WP_188801771.1">
    <property type="nucleotide sequence ID" value="NZ_BMOK01000002.1"/>
</dbReference>
<dbReference type="Proteomes" id="UP000654670">
    <property type="component" value="Unassembled WGS sequence"/>
</dbReference>
<evidence type="ECO:0000313" key="4">
    <source>
        <dbReference type="EMBL" id="GGL46239.1"/>
    </source>
</evidence>
<dbReference type="InterPro" id="IPR051695">
    <property type="entry name" value="Phosphoglycerate_Mutase"/>
</dbReference>
<dbReference type="PANTHER" id="PTHR46517:SF1">
    <property type="entry name" value="FRUCTOSE-2,6-BISPHOSPHATASE TIGAR"/>
    <property type="match status" value="1"/>
</dbReference>
<dbReference type="Gene3D" id="3.40.50.1240">
    <property type="entry name" value="Phosphoglycerate mutase-like"/>
    <property type="match status" value="1"/>
</dbReference>
<evidence type="ECO:0000256" key="2">
    <source>
        <dbReference type="PIRSR" id="PIRSR613078-1"/>
    </source>
</evidence>
<organism evidence="4 5">
    <name type="scientific">Sporolactobacillus putidus</name>
    <dbReference type="NCBI Taxonomy" id="492735"/>
    <lineage>
        <taxon>Bacteria</taxon>
        <taxon>Bacillati</taxon>
        <taxon>Bacillota</taxon>
        <taxon>Bacilli</taxon>
        <taxon>Bacillales</taxon>
        <taxon>Sporolactobacillaceae</taxon>
        <taxon>Sporolactobacillus</taxon>
    </lineage>
</organism>
<reference evidence="4" key="2">
    <citation type="submission" date="2020-09" db="EMBL/GenBank/DDBJ databases">
        <authorList>
            <person name="Sun Q."/>
            <person name="Ohkuma M."/>
        </authorList>
    </citation>
    <scope>NUCLEOTIDE SEQUENCE</scope>
    <source>
        <strain evidence="4">JCM 15325</strain>
    </source>
</reference>
<accession>A0A917RZD5</accession>
<reference evidence="4" key="1">
    <citation type="journal article" date="2014" name="Int. J. Syst. Evol. Microbiol.">
        <title>Complete genome sequence of Corynebacterium casei LMG S-19264T (=DSM 44701T), isolated from a smear-ripened cheese.</title>
        <authorList>
            <consortium name="US DOE Joint Genome Institute (JGI-PGF)"/>
            <person name="Walter F."/>
            <person name="Albersmeier A."/>
            <person name="Kalinowski J."/>
            <person name="Ruckert C."/>
        </authorList>
    </citation>
    <scope>NUCLEOTIDE SEQUENCE</scope>
    <source>
        <strain evidence="4">JCM 15325</strain>
    </source>
</reference>
<dbReference type="Pfam" id="PF00300">
    <property type="entry name" value="His_Phos_1"/>
    <property type="match status" value="1"/>
</dbReference>
<dbReference type="GO" id="GO:0045820">
    <property type="term" value="P:negative regulation of glycolytic process"/>
    <property type="evidence" value="ECO:0007669"/>
    <property type="project" value="TreeGrafter"/>
</dbReference>
<dbReference type="GO" id="GO:0005829">
    <property type="term" value="C:cytosol"/>
    <property type="evidence" value="ECO:0007669"/>
    <property type="project" value="TreeGrafter"/>
</dbReference>
<feature type="active site" description="Proton donor/acceptor" evidence="2">
    <location>
        <position position="87"/>
    </location>
</feature>
<evidence type="ECO:0000256" key="1">
    <source>
        <dbReference type="ARBA" id="ARBA00022801"/>
    </source>
</evidence>
<keyword evidence="1" id="KW-0378">Hydrolase</keyword>
<proteinExistence type="predicted"/>
<dbReference type="CDD" id="cd07067">
    <property type="entry name" value="HP_PGM_like"/>
    <property type="match status" value="1"/>
</dbReference>
<dbReference type="SMART" id="SM00855">
    <property type="entry name" value="PGAM"/>
    <property type="match status" value="1"/>
</dbReference>
<feature type="binding site" evidence="3">
    <location>
        <position position="60"/>
    </location>
    <ligand>
        <name>substrate</name>
    </ligand>
</feature>
<dbReference type="SUPFAM" id="SSF53254">
    <property type="entry name" value="Phosphoglycerate mutase-like"/>
    <property type="match status" value="1"/>
</dbReference>
<evidence type="ECO:0000256" key="3">
    <source>
        <dbReference type="PIRSR" id="PIRSR613078-2"/>
    </source>
</evidence>
<dbReference type="PANTHER" id="PTHR46517">
    <property type="entry name" value="FRUCTOSE-2,6-BISPHOSPHATASE TIGAR"/>
    <property type="match status" value="1"/>
</dbReference>
<dbReference type="AlphaFoldDB" id="A0A917RZD5"/>
<gene>
    <name evidence="4" type="ORF">GCM10007968_07890</name>
</gene>
<dbReference type="GO" id="GO:0043456">
    <property type="term" value="P:regulation of pentose-phosphate shunt"/>
    <property type="evidence" value="ECO:0007669"/>
    <property type="project" value="TreeGrafter"/>
</dbReference>
<feature type="binding site" evidence="3">
    <location>
        <begin position="8"/>
        <end position="15"/>
    </location>
    <ligand>
        <name>substrate</name>
    </ligand>
</feature>
<comment type="caution">
    <text evidence="4">The sequence shown here is derived from an EMBL/GenBank/DDBJ whole genome shotgun (WGS) entry which is preliminary data.</text>
</comment>
<dbReference type="EMBL" id="BMOK01000002">
    <property type="protein sequence ID" value="GGL46239.1"/>
    <property type="molecule type" value="Genomic_DNA"/>
</dbReference>
<dbReference type="InterPro" id="IPR013078">
    <property type="entry name" value="His_Pase_superF_clade-1"/>
</dbReference>
<protein>
    <submittedName>
        <fullName evidence="4">Phosphoglycerate mutase</fullName>
    </submittedName>
</protein>